<dbReference type="EMBL" id="JBBUTF010000007">
    <property type="protein sequence ID" value="MEK8026203.1"/>
    <property type="molecule type" value="Genomic_DNA"/>
</dbReference>
<dbReference type="Gene3D" id="1.10.8.60">
    <property type="match status" value="1"/>
</dbReference>
<dbReference type="PANTHER" id="PTHR32071">
    <property type="entry name" value="TRANSCRIPTIONAL REGULATORY PROTEIN"/>
    <property type="match status" value="1"/>
</dbReference>
<organism evidence="10 11">
    <name type="scientific">Pseudaquabacterium rugosum</name>
    <dbReference type="NCBI Taxonomy" id="2984194"/>
    <lineage>
        <taxon>Bacteria</taxon>
        <taxon>Pseudomonadati</taxon>
        <taxon>Pseudomonadota</taxon>
        <taxon>Betaproteobacteria</taxon>
        <taxon>Burkholderiales</taxon>
        <taxon>Sphaerotilaceae</taxon>
        <taxon>Pseudaquabacterium</taxon>
    </lineage>
</organism>
<dbReference type="InterPro" id="IPR002078">
    <property type="entry name" value="Sigma_54_int"/>
</dbReference>
<dbReference type="Pfam" id="PF00072">
    <property type="entry name" value="Response_reg"/>
    <property type="match status" value="1"/>
</dbReference>
<gene>
    <name evidence="10" type="ORF">AACH11_09555</name>
</gene>
<dbReference type="RefSeq" id="WP_341373984.1">
    <property type="nucleotide sequence ID" value="NZ_JBBUTF010000007.1"/>
</dbReference>
<dbReference type="PROSITE" id="PS50045">
    <property type="entry name" value="SIGMA54_INTERACT_4"/>
    <property type="match status" value="1"/>
</dbReference>
<dbReference type="InterPro" id="IPR027417">
    <property type="entry name" value="P-loop_NTPase"/>
</dbReference>
<keyword evidence="4" id="KW-0238">DNA-binding</keyword>
<dbReference type="PANTHER" id="PTHR32071:SF91">
    <property type="entry name" value="TUNGSTATE-RESPONSIVE TWO COMPONENT SIGMA54-DEPENDENT SIGNAL TRANSDUCTION SYSTEM RESPONSE REGULATOR FIS FAMILY"/>
    <property type="match status" value="1"/>
</dbReference>
<evidence type="ECO:0000259" key="9">
    <source>
        <dbReference type="PROSITE" id="PS50110"/>
    </source>
</evidence>
<dbReference type="InterPro" id="IPR001789">
    <property type="entry name" value="Sig_transdc_resp-reg_receiver"/>
</dbReference>
<dbReference type="InterPro" id="IPR002197">
    <property type="entry name" value="HTH_Fis"/>
</dbReference>
<feature type="region of interest" description="Disordered" evidence="7">
    <location>
        <begin position="406"/>
        <end position="441"/>
    </location>
</feature>
<accession>A0ABU9BC48</accession>
<dbReference type="InterPro" id="IPR058031">
    <property type="entry name" value="AAA_lid_NorR"/>
</dbReference>
<evidence type="ECO:0000313" key="11">
    <source>
        <dbReference type="Proteomes" id="UP001368500"/>
    </source>
</evidence>
<dbReference type="Proteomes" id="UP001368500">
    <property type="component" value="Unassembled WGS sequence"/>
</dbReference>
<dbReference type="PROSITE" id="PS00676">
    <property type="entry name" value="SIGMA54_INTERACT_2"/>
    <property type="match status" value="1"/>
</dbReference>
<name>A0ABU9BC48_9BURK</name>
<dbReference type="Pfam" id="PF00158">
    <property type="entry name" value="Sigma54_activat"/>
    <property type="match status" value="1"/>
</dbReference>
<feature type="domain" description="Sigma-54 factor interaction" evidence="8">
    <location>
        <begin position="164"/>
        <end position="389"/>
    </location>
</feature>
<dbReference type="PROSITE" id="PS00688">
    <property type="entry name" value="SIGMA54_INTERACT_3"/>
    <property type="match status" value="1"/>
</dbReference>
<evidence type="ECO:0000256" key="5">
    <source>
        <dbReference type="ARBA" id="ARBA00023163"/>
    </source>
</evidence>
<evidence type="ECO:0000259" key="8">
    <source>
        <dbReference type="PROSITE" id="PS50045"/>
    </source>
</evidence>
<dbReference type="Gene3D" id="3.40.50.300">
    <property type="entry name" value="P-loop containing nucleotide triphosphate hydrolases"/>
    <property type="match status" value="1"/>
</dbReference>
<keyword evidence="3" id="KW-0805">Transcription regulation</keyword>
<keyword evidence="6" id="KW-0597">Phosphoprotein</keyword>
<proteinExistence type="predicted"/>
<comment type="caution">
    <text evidence="10">The sequence shown here is derived from an EMBL/GenBank/DDBJ whole genome shotgun (WGS) entry which is preliminary data.</text>
</comment>
<keyword evidence="2" id="KW-0067">ATP-binding</keyword>
<dbReference type="InterPro" id="IPR025944">
    <property type="entry name" value="Sigma_54_int_dom_CS"/>
</dbReference>
<reference evidence="10 11" key="1">
    <citation type="submission" date="2024-04" db="EMBL/GenBank/DDBJ databases">
        <title>Novel species of the genus Ideonella isolated from streams.</title>
        <authorList>
            <person name="Lu H."/>
        </authorList>
    </citation>
    <scope>NUCLEOTIDE SEQUENCE [LARGE SCALE GENOMIC DNA]</scope>
    <source>
        <strain evidence="10 11">BYS139W</strain>
    </source>
</reference>
<evidence type="ECO:0000313" key="10">
    <source>
        <dbReference type="EMBL" id="MEK8026203.1"/>
    </source>
</evidence>
<keyword evidence="1" id="KW-0547">Nucleotide-binding</keyword>
<keyword evidence="11" id="KW-1185">Reference proteome</keyword>
<evidence type="ECO:0000256" key="3">
    <source>
        <dbReference type="ARBA" id="ARBA00023015"/>
    </source>
</evidence>
<evidence type="ECO:0000256" key="4">
    <source>
        <dbReference type="ARBA" id="ARBA00023125"/>
    </source>
</evidence>
<dbReference type="SUPFAM" id="SSF52172">
    <property type="entry name" value="CheY-like"/>
    <property type="match status" value="1"/>
</dbReference>
<dbReference type="InterPro" id="IPR011006">
    <property type="entry name" value="CheY-like_superfamily"/>
</dbReference>
<evidence type="ECO:0000256" key="7">
    <source>
        <dbReference type="SAM" id="MobiDB-lite"/>
    </source>
</evidence>
<feature type="domain" description="Response regulatory" evidence="9">
    <location>
        <begin position="24"/>
        <end position="138"/>
    </location>
</feature>
<dbReference type="SUPFAM" id="SSF46689">
    <property type="entry name" value="Homeodomain-like"/>
    <property type="match status" value="1"/>
</dbReference>
<dbReference type="Gene3D" id="1.10.10.60">
    <property type="entry name" value="Homeodomain-like"/>
    <property type="match status" value="1"/>
</dbReference>
<evidence type="ECO:0000256" key="2">
    <source>
        <dbReference type="ARBA" id="ARBA00022840"/>
    </source>
</evidence>
<sequence>MATAPDADDPAAAWPQAERWPLACVLVVDDEPGMRHFLARALAPCVGQVLVAGSAEEAAPLVQRHRVDLTLLDITLPGRSGLDWLRALQAQGHNGEVVLITAYADLDTAIEALRAGACDLLLKPFRLTQVLNALRRGLERAALRRENWVLRRSLQQRTPPGDGLVGRSLAMQGLRTALQRVAGVPSTVLLSGESGTGKELAAHALHRLGPRADGPFVPLNCATATAAGIEAELFGCTAAAGTPRDGLFVYAQGGTLFLDEIAEMPLALQAALLRVLEDQQVRPLGGEQQVPVDVRIVAASQRALDAEVAAGRLREDLYWRLQVVQLRLPPLRAHKEDIPELVAHFIAVLAPQLGVPPIAVSHEELDFLAGYDWPGNVRELRNLIERSLIIGSLNVSALYEDLARRERAARQAPHGTDGPRDADGPGGPSGPGHPSQLQAPAEPRPVDLQALQKQHIRQVLQSVGGDKTQAARLLGVSRRTLERRQAEWAGGAAADGDDAV</sequence>
<dbReference type="Pfam" id="PF02954">
    <property type="entry name" value="HTH_8"/>
    <property type="match status" value="1"/>
</dbReference>
<dbReference type="InterPro" id="IPR025943">
    <property type="entry name" value="Sigma_54_int_dom_ATP-bd_2"/>
</dbReference>
<dbReference type="InterPro" id="IPR003593">
    <property type="entry name" value="AAA+_ATPase"/>
</dbReference>
<dbReference type="SMART" id="SM00448">
    <property type="entry name" value="REC"/>
    <property type="match status" value="1"/>
</dbReference>
<evidence type="ECO:0000256" key="6">
    <source>
        <dbReference type="PROSITE-ProRule" id="PRU00169"/>
    </source>
</evidence>
<dbReference type="Gene3D" id="3.40.50.2300">
    <property type="match status" value="1"/>
</dbReference>
<keyword evidence="5" id="KW-0804">Transcription</keyword>
<dbReference type="InterPro" id="IPR009057">
    <property type="entry name" value="Homeodomain-like_sf"/>
</dbReference>
<dbReference type="SUPFAM" id="SSF52540">
    <property type="entry name" value="P-loop containing nucleoside triphosphate hydrolases"/>
    <property type="match status" value="1"/>
</dbReference>
<protein>
    <submittedName>
        <fullName evidence="10">Sigma-54 dependent transcriptional regulator</fullName>
    </submittedName>
</protein>
<dbReference type="SMART" id="SM00382">
    <property type="entry name" value="AAA"/>
    <property type="match status" value="1"/>
</dbReference>
<dbReference type="PROSITE" id="PS50110">
    <property type="entry name" value="RESPONSE_REGULATORY"/>
    <property type="match status" value="1"/>
</dbReference>
<dbReference type="PRINTS" id="PR01590">
    <property type="entry name" value="HTHFIS"/>
</dbReference>
<dbReference type="CDD" id="cd00009">
    <property type="entry name" value="AAA"/>
    <property type="match status" value="1"/>
</dbReference>
<dbReference type="Pfam" id="PF25601">
    <property type="entry name" value="AAA_lid_14"/>
    <property type="match status" value="1"/>
</dbReference>
<evidence type="ECO:0000256" key="1">
    <source>
        <dbReference type="ARBA" id="ARBA00022741"/>
    </source>
</evidence>
<feature type="modified residue" description="4-aspartylphosphate" evidence="6">
    <location>
        <position position="73"/>
    </location>
</feature>